<evidence type="ECO:0000256" key="3">
    <source>
        <dbReference type="ARBA" id="ARBA00005708"/>
    </source>
</evidence>
<keyword evidence="9" id="KW-1185">Reference proteome</keyword>
<sequence>MKATSMYICLEGLKFFARHGVAPQETVVGANFTIDLKLKTNFIHAAQTDRLEGTVSYADVHIAVKEVMKTPSRLLEHVCERIAERLFHDFPVIEEIDIRLYKENPPMGADCQKVGVAVHYDR</sequence>
<evidence type="ECO:0000259" key="7">
    <source>
        <dbReference type="SMART" id="SM00905"/>
    </source>
</evidence>
<evidence type="ECO:0000256" key="5">
    <source>
        <dbReference type="ARBA" id="ARBA00023239"/>
    </source>
</evidence>
<dbReference type="Gene3D" id="3.30.1130.10">
    <property type="match status" value="1"/>
</dbReference>
<comment type="function">
    <text evidence="6">Catalyzes the conversion of 7,8-dihydroneopterin to 6-hydroxymethyl-7,8-dihydropterin.</text>
</comment>
<dbReference type="Pfam" id="PF02152">
    <property type="entry name" value="FolB"/>
    <property type="match status" value="1"/>
</dbReference>
<dbReference type="InterPro" id="IPR043133">
    <property type="entry name" value="GTP-CH-I_C/QueF"/>
</dbReference>
<name>U6RHG8_9BACT</name>
<dbReference type="InterPro" id="IPR006157">
    <property type="entry name" value="FolB_dom"/>
</dbReference>
<comment type="caution">
    <text evidence="8">The sequence shown here is derived from an EMBL/GenBank/DDBJ whole genome shotgun (WGS) entry which is preliminary data.</text>
</comment>
<dbReference type="PATRIC" id="fig|1121098.3.peg.2073"/>
<dbReference type="GO" id="GO:0005737">
    <property type="term" value="C:cytoplasm"/>
    <property type="evidence" value="ECO:0007669"/>
    <property type="project" value="TreeGrafter"/>
</dbReference>
<dbReference type="GO" id="GO:0046654">
    <property type="term" value="P:tetrahydrofolate biosynthetic process"/>
    <property type="evidence" value="ECO:0007669"/>
    <property type="project" value="UniProtKB-UniRule"/>
</dbReference>
<feature type="domain" description="Dihydroneopterin aldolase/epimerase" evidence="7">
    <location>
        <begin position="8"/>
        <end position="120"/>
    </location>
</feature>
<dbReference type="NCBIfam" id="TIGR00526">
    <property type="entry name" value="folB_dom"/>
    <property type="match status" value="1"/>
</dbReference>
<dbReference type="SMART" id="SM00905">
    <property type="entry name" value="FolB"/>
    <property type="match status" value="1"/>
</dbReference>
<dbReference type="STRING" id="1121098.HMPREF1534_02041"/>
<reference evidence="8 9" key="1">
    <citation type="submission" date="2013-04" db="EMBL/GenBank/DDBJ databases">
        <title>The Genome Sequence of Bacteroides massiliensis DSM 17679.</title>
        <authorList>
            <consortium name="The Broad Institute Genomics Platform"/>
            <person name="Earl A."/>
            <person name="Ward D."/>
            <person name="Feldgarden M."/>
            <person name="Gevers D."/>
            <person name="Martens E."/>
            <person name="Fenner L."/>
            <person name="Roux V."/>
            <person name="Mallet M.N."/>
            <person name="Raoult D."/>
            <person name="Walker B."/>
            <person name="Young S."/>
            <person name="Zeng Q."/>
            <person name="Gargeya S."/>
            <person name="Fitzgerald M."/>
            <person name="Haas B."/>
            <person name="Abouelleil A."/>
            <person name="Allen A.W."/>
            <person name="Alvarado L."/>
            <person name="Arachchi H.M."/>
            <person name="Berlin A.M."/>
            <person name="Chapman S.B."/>
            <person name="Gainer-Dewar J."/>
            <person name="Goldberg J."/>
            <person name="Griggs A."/>
            <person name="Gujja S."/>
            <person name="Hansen M."/>
            <person name="Howarth C."/>
            <person name="Imamovic A."/>
            <person name="Ireland A."/>
            <person name="Larimer J."/>
            <person name="McCowan C."/>
            <person name="Murphy C."/>
            <person name="Pearson M."/>
            <person name="Poon T.W."/>
            <person name="Priest M."/>
            <person name="Roberts A."/>
            <person name="Saif S."/>
            <person name="Shea T."/>
            <person name="Sisk P."/>
            <person name="Sykes S."/>
            <person name="Wortman J."/>
            <person name="Nusbaum C."/>
            <person name="Birren B."/>
        </authorList>
    </citation>
    <scope>NUCLEOTIDE SEQUENCE [LARGE SCALE GENOMIC DNA]</scope>
    <source>
        <strain evidence="9">B84634 / Timone 84634 / DSM 17679 / JCM 13223</strain>
    </source>
</reference>
<dbReference type="Proteomes" id="UP000017831">
    <property type="component" value="Unassembled WGS sequence"/>
</dbReference>
<organism evidence="8 9">
    <name type="scientific">Phocaeicola massiliensis B84634 = Timone 84634 = DSM 17679 = JCM 13223</name>
    <dbReference type="NCBI Taxonomy" id="1121098"/>
    <lineage>
        <taxon>Bacteria</taxon>
        <taxon>Pseudomonadati</taxon>
        <taxon>Bacteroidota</taxon>
        <taxon>Bacteroidia</taxon>
        <taxon>Bacteroidales</taxon>
        <taxon>Bacteroidaceae</taxon>
        <taxon>Phocaeicola</taxon>
    </lineage>
</organism>
<evidence type="ECO:0000256" key="6">
    <source>
        <dbReference type="RuleBase" id="RU362079"/>
    </source>
</evidence>
<dbReference type="EC" id="4.1.2.25" evidence="6"/>
<dbReference type="NCBIfam" id="TIGR00525">
    <property type="entry name" value="folB"/>
    <property type="match status" value="1"/>
</dbReference>
<dbReference type="OrthoDB" id="9803748at2"/>
<evidence type="ECO:0000313" key="9">
    <source>
        <dbReference type="Proteomes" id="UP000017831"/>
    </source>
</evidence>
<gene>
    <name evidence="8" type="ORF">HMPREF1534_02041</name>
</gene>
<evidence type="ECO:0000256" key="1">
    <source>
        <dbReference type="ARBA" id="ARBA00001353"/>
    </source>
</evidence>
<keyword evidence="4 6" id="KW-0289">Folate biosynthesis</keyword>
<evidence type="ECO:0000256" key="4">
    <source>
        <dbReference type="ARBA" id="ARBA00022909"/>
    </source>
</evidence>
<dbReference type="GeneID" id="60062007"/>
<comment type="similarity">
    <text evidence="3 6">Belongs to the DHNA family.</text>
</comment>
<evidence type="ECO:0000313" key="8">
    <source>
        <dbReference type="EMBL" id="EOA54648.1"/>
    </source>
</evidence>
<dbReference type="UniPathway" id="UPA00077">
    <property type="reaction ID" value="UER00154"/>
</dbReference>
<protein>
    <recommendedName>
        <fullName evidence="6">7,8-dihydroneopterin aldolase</fullName>
        <ecNumber evidence="6">4.1.2.25</ecNumber>
    </recommendedName>
</protein>
<accession>U6RHG8</accession>
<dbReference type="SUPFAM" id="SSF55620">
    <property type="entry name" value="Tetrahydrobiopterin biosynthesis enzymes-like"/>
    <property type="match status" value="1"/>
</dbReference>
<dbReference type="AlphaFoldDB" id="U6RHG8"/>
<dbReference type="GO" id="GO:0004150">
    <property type="term" value="F:dihydroneopterin aldolase activity"/>
    <property type="evidence" value="ECO:0007669"/>
    <property type="project" value="UniProtKB-UniRule"/>
</dbReference>
<comment type="catalytic activity">
    <reaction evidence="1 6">
        <text>7,8-dihydroneopterin = 6-hydroxymethyl-7,8-dihydropterin + glycolaldehyde</text>
        <dbReference type="Rhea" id="RHEA:10540"/>
        <dbReference type="ChEBI" id="CHEBI:17001"/>
        <dbReference type="ChEBI" id="CHEBI:17071"/>
        <dbReference type="ChEBI" id="CHEBI:44841"/>
        <dbReference type="EC" id="4.1.2.25"/>
    </reaction>
</comment>
<dbReference type="HOGENOM" id="CLU_112632_1_2_10"/>
<proteinExistence type="inferred from homology"/>
<dbReference type="PANTHER" id="PTHR42844">
    <property type="entry name" value="DIHYDRONEOPTERIN ALDOLASE 1-RELATED"/>
    <property type="match status" value="1"/>
</dbReference>
<keyword evidence="5 6" id="KW-0456">Lyase</keyword>
<dbReference type="PANTHER" id="PTHR42844:SF1">
    <property type="entry name" value="DIHYDRONEOPTERIN ALDOLASE 1-RELATED"/>
    <property type="match status" value="1"/>
</dbReference>
<dbReference type="RefSeq" id="WP_005940483.1">
    <property type="nucleotide sequence ID" value="NZ_KB890342.1"/>
</dbReference>
<dbReference type="EMBL" id="AQHY01000025">
    <property type="protein sequence ID" value="EOA54648.1"/>
    <property type="molecule type" value="Genomic_DNA"/>
</dbReference>
<comment type="pathway">
    <text evidence="2 6">Cofactor biosynthesis; tetrahydrofolate biosynthesis; 2-amino-4-hydroxy-6-hydroxymethyl-7,8-dihydropteridine diphosphate from 7,8-dihydroneopterin triphosphate: step 3/4.</text>
</comment>
<dbReference type="eggNOG" id="COG1539">
    <property type="taxonomic scope" value="Bacteria"/>
</dbReference>
<evidence type="ECO:0000256" key="2">
    <source>
        <dbReference type="ARBA" id="ARBA00005013"/>
    </source>
</evidence>
<dbReference type="GO" id="GO:0046656">
    <property type="term" value="P:folic acid biosynthetic process"/>
    <property type="evidence" value="ECO:0007669"/>
    <property type="project" value="UniProtKB-UniRule"/>
</dbReference>
<dbReference type="InterPro" id="IPR006156">
    <property type="entry name" value="Dihydroneopterin_aldolase"/>
</dbReference>